<keyword evidence="1" id="KW-0472">Membrane</keyword>
<keyword evidence="1" id="KW-0812">Transmembrane</keyword>
<evidence type="ECO:0000313" key="3">
    <source>
        <dbReference type="Proteomes" id="UP000003688"/>
    </source>
</evidence>
<dbReference type="SUPFAM" id="SSF48371">
    <property type="entry name" value="ARM repeat"/>
    <property type="match status" value="1"/>
</dbReference>
<evidence type="ECO:0000256" key="1">
    <source>
        <dbReference type="SAM" id="Phobius"/>
    </source>
</evidence>
<organism evidence="2 3">
    <name type="scientific">Pedosphaera parvula (strain Ellin514)</name>
    <dbReference type="NCBI Taxonomy" id="320771"/>
    <lineage>
        <taxon>Bacteria</taxon>
        <taxon>Pseudomonadati</taxon>
        <taxon>Verrucomicrobiota</taxon>
        <taxon>Pedosphaerae</taxon>
        <taxon>Pedosphaerales</taxon>
        <taxon>Pedosphaeraceae</taxon>
        <taxon>Pedosphaera</taxon>
    </lineage>
</organism>
<comment type="caution">
    <text evidence="2">The sequence shown here is derived from an EMBL/GenBank/DDBJ whole genome shotgun (WGS) entry which is preliminary data.</text>
</comment>
<dbReference type="InterPro" id="IPR016024">
    <property type="entry name" value="ARM-type_fold"/>
</dbReference>
<accession>B9XS69</accession>
<keyword evidence="1" id="KW-1133">Transmembrane helix</keyword>
<dbReference type="RefSeq" id="WP_007418652.1">
    <property type="nucleotide sequence ID" value="NZ_ABOX02000074.1"/>
</dbReference>
<dbReference type="AlphaFoldDB" id="B9XS69"/>
<sequence precursor="true">MRISPLTSNPPSRKRTKIIVGFLIALSIAAFAWLLTQNRDPSYNGKPFSFWLEEYSQRRHSEEHDKAMQALGEMGAEAIPIIVLTLERNDSPMVNKYREAWSTLPAWVKRVLPKPKPEAFSTHDAERAFLFVASTHVIPQLPRLARSRNPAVRELAFYYMLRCNRDTLSFPDDDLLSICRPALTDPSPFVRQYAAHVAAKVGPAASNAIPELMLSLQGTIIKGRKKDSLSFSCGSTAIALGSIGPPAASAVPLLLKELTSGTNNTITMILLTNALKSIDPEVAAKAGVK</sequence>
<keyword evidence="3" id="KW-1185">Reference proteome</keyword>
<dbReference type="Gene3D" id="1.25.10.10">
    <property type="entry name" value="Leucine-rich Repeat Variant"/>
    <property type="match status" value="1"/>
</dbReference>
<dbReference type="Proteomes" id="UP000003688">
    <property type="component" value="Unassembled WGS sequence"/>
</dbReference>
<dbReference type="InterPro" id="IPR011989">
    <property type="entry name" value="ARM-like"/>
</dbReference>
<dbReference type="EMBL" id="ABOX02000074">
    <property type="protein sequence ID" value="EEF57324.1"/>
    <property type="molecule type" value="Genomic_DNA"/>
</dbReference>
<protein>
    <recommendedName>
        <fullName evidence="4">HEAT domain containing protein</fullName>
    </recommendedName>
</protein>
<proteinExistence type="predicted"/>
<evidence type="ECO:0000313" key="2">
    <source>
        <dbReference type="EMBL" id="EEF57324.1"/>
    </source>
</evidence>
<gene>
    <name evidence="2" type="ORF">Cflav_PD0333</name>
</gene>
<feature type="transmembrane region" description="Helical" evidence="1">
    <location>
        <begin position="18"/>
        <end position="36"/>
    </location>
</feature>
<dbReference type="OrthoDB" id="444772at2"/>
<evidence type="ECO:0008006" key="4">
    <source>
        <dbReference type="Google" id="ProtNLM"/>
    </source>
</evidence>
<name>B9XS69_PEDPL</name>
<reference evidence="2 3" key="1">
    <citation type="journal article" date="2011" name="J. Bacteriol.">
        <title>Genome sequence of 'Pedosphaera parvula' Ellin514, an aerobic Verrucomicrobial isolate from pasture soil.</title>
        <authorList>
            <person name="Kant R."/>
            <person name="van Passel M.W."/>
            <person name="Sangwan P."/>
            <person name="Palva A."/>
            <person name="Lucas S."/>
            <person name="Copeland A."/>
            <person name="Lapidus A."/>
            <person name="Glavina Del Rio T."/>
            <person name="Dalin E."/>
            <person name="Tice H."/>
            <person name="Bruce D."/>
            <person name="Goodwin L."/>
            <person name="Pitluck S."/>
            <person name="Chertkov O."/>
            <person name="Larimer F.W."/>
            <person name="Land M.L."/>
            <person name="Hauser L."/>
            <person name="Brettin T.S."/>
            <person name="Detter J.C."/>
            <person name="Han S."/>
            <person name="de Vos W.M."/>
            <person name="Janssen P.H."/>
            <person name="Smidt H."/>
        </authorList>
    </citation>
    <scope>NUCLEOTIDE SEQUENCE [LARGE SCALE GENOMIC DNA]</scope>
    <source>
        <strain evidence="2 3">Ellin514</strain>
    </source>
</reference>
<dbReference type="STRING" id="320771.Cflav_PD0333"/>